<dbReference type="OrthoDB" id="9771991at2"/>
<feature type="signal peptide" evidence="1">
    <location>
        <begin position="1"/>
        <end position="29"/>
    </location>
</feature>
<evidence type="ECO:0000313" key="3">
    <source>
        <dbReference type="Proteomes" id="UP000244223"/>
    </source>
</evidence>
<comment type="caution">
    <text evidence="2">The sequence shown here is derived from an EMBL/GenBank/DDBJ whole genome shotgun (WGS) entry which is preliminary data.</text>
</comment>
<name>A0A2T5IYA9_9GAMM</name>
<organism evidence="2 3">
    <name type="scientific">Agitococcus lubricus</name>
    <dbReference type="NCBI Taxonomy" id="1077255"/>
    <lineage>
        <taxon>Bacteria</taxon>
        <taxon>Pseudomonadati</taxon>
        <taxon>Pseudomonadota</taxon>
        <taxon>Gammaproteobacteria</taxon>
        <taxon>Moraxellales</taxon>
        <taxon>Moraxellaceae</taxon>
        <taxon>Agitococcus</taxon>
    </lineage>
</organism>
<dbReference type="AlphaFoldDB" id="A0A2T5IYA9"/>
<accession>A0A2T5IYA9</accession>
<dbReference type="EMBL" id="QAON01000010">
    <property type="protein sequence ID" value="PTQ88958.1"/>
    <property type="molecule type" value="Genomic_DNA"/>
</dbReference>
<dbReference type="SUPFAM" id="SSF56935">
    <property type="entry name" value="Porins"/>
    <property type="match status" value="1"/>
</dbReference>
<dbReference type="RefSeq" id="WP_107866116.1">
    <property type="nucleotide sequence ID" value="NZ_QAON01000010.1"/>
</dbReference>
<evidence type="ECO:0000256" key="1">
    <source>
        <dbReference type="SAM" id="SignalP"/>
    </source>
</evidence>
<dbReference type="Proteomes" id="UP000244223">
    <property type="component" value="Unassembled WGS sequence"/>
</dbReference>
<gene>
    <name evidence="2" type="ORF">C8N29_110107</name>
</gene>
<reference evidence="2 3" key="1">
    <citation type="submission" date="2018-04" db="EMBL/GenBank/DDBJ databases">
        <title>Genomic Encyclopedia of Archaeal and Bacterial Type Strains, Phase II (KMG-II): from individual species to whole genera.</title>
        <authorList>
            <person name="Goeker M."/>
        </authorList>
    </citation>
    <scope>NUCLEOTIDE SEQUENCE [LARGE SCALE GENOMIC DNA]</scope>
    <source>
        <strain evidence="2 3">DSM 5822</strain>
    </source>
</reference>
<keyword evidence="3" id="KW-1185">Reference proteome</keyword>
<proteinExistence type="predicted"/>
<dbReference type="Gene3D" id="2.40.160.10">
    <property type="entry name" value="Porin"/>
    <property type="match status" value="1"/>
</dbReference>
<dbReference type="InterPro" id="IPR023614">
    <property type="entry name" value="Porin_dom_sf"/>
</dbReference>
<feature type="chain" id="PRO_5015462606" evidence="1">
    <location>
        <begin position="30"/>
        <end position="375"/>
    </location>
</feature>
<evidence type="ECO:0000313" key="2">
    <source>
        <dbReference type="EMBL" id="PTQ88958.1"/>
    </source>
</evidence>
<keyword evidence="1" id="KW-0732">Signal</keyword>
<protein>
    <submittedName>
        <fullName evidence="2">Short chain amide porin</fullName>
    </submittedName>
</protein>
<sequence>MLSTFVLNRGKTLLMASIALATLGNVAQAAEIKLPETTLTASLRTSVVSTSTDAGPDVMDFNLNSLSFYVNGKITDTVKFSFSSELDSSQAVSLQDAIAQFEFSPTMNIWMGRFLPPTDRANSYGAYFSNNWNFAADGTQDGYPFITFGRADGVAYWGDFADKKLKISAGLFDIPSTKAGTPDADKMMTAARVQYNFWEAEPGYYINGTYLGDKDILAVGAAVNSVDGNSTSNIDFLMEKKVAGGGAFTVEGEYIKYDKLGGYGGFFAKGDPNATPAVPPIADASSGDSWYLMSSYLLPQPMGVGKVQVLGKFGTSSLDALAGGKGLEVDTTELNLNYIIKSFNAKVSLFYLDHSYSETGYDDSSIGLGVQLMTL</sequence>